<feature type="region of interest" description="Disordered" evidence="10">
    <location>
        <begin position="1879"/>
        <end position="1928"/>
    </location>
</feature>
<dbReference type="Pfam" id="PF18033">
    <property type="entry name" value="SpuA_C"/>
    <property type="match status" value="1"/>
</dbReference>
<dbReference type="OrthoDB" id="9761875at2"/>
<feature type="compositionally biased region" description="Polar residues" evidence="10">
    <location>
        <begin position="2102"/>
        <end position="2111"/>
    </location>
</feature>
<evidence type="ECO:0000256" key="9">
    <source>
        <dbReference type="ARBA" id="ARBA00031076"/>
    </source>
</evidence>
<gene>
    <name evidence="13" type="ORF">DES38_101248</name>
</gene>
<dbReference type="Proteomes" id="UP000247922">
    <property type="component" value="Unassembled WGS sequence"/>
</dbReference>
<feature type="domain" description="Glycosyl hydrolase family 13 catalytic" evidence="12">
    <location>
        <begin position="1337"/>
        <end position="1737"/>
    </location>
</feature>
<comment type="catalytic activity">
    <reaction evidence="6">
        <text>Hydrolysis of (1-&gt;6)-alpha-D-glucosidic linkages in pullulan, amylopectin and glycogen, and in the alpha- and beta-limit dextrins of amylopectin and glycogen.</text>
        <dbReference type="EC" id="3.2.1.41"/>
    </reaction>
</comment>
<dbReference type="InterPro" id="IPR045857">
    <property type="entry name" value="O16G_dom_2"/>
</dbReference>
<dbReference type="SUPFAM" id="SSF49452">
    <property type="entry name" value="Starch-binding domain-like"/>
    <property type="match status" value="4"/>
</dbReference>
<dbReference type="SUPFAM" id="SSF81296">
    <property type="entry name" value="E set domains"/>
    <property type="match status" value="1"/>
</dbReference>
<evidence type="ECO:0000256" key="1">
    <source>
        <dbReference type="ARBA" id="ARBA00008061"/>
    </source>
</evidence>
<feature type="domain" description="Glycosyl hydrolase family 13 catalytic" evidence="12">
    <location>
        <begin position="393"/>
        <end position="770"/>
    </location>
</feature>
<accession>A0A2V3WVN7</accession>
<feature type="region of interest" description="Disordered" evidence="10">
    <location>
        <begin position="2086"/>
        <end position="2141"/>
    </location>
</feature>
<dbReference type="RefSeq" id="WP_110250255.1">
    <property type="nucleotide sequence ID" value="NZ_QJJR01000001.1"/>
</dbReference>
<evidence type="ECO:0000256" key="3">
    <source>
        <dbReference type="ARBA" id="ARBA00022801"/>
    </source>
</evidence>
<evidence type="ECO:0000256" key="7">
    <source>
        <dbReference type="ARBA" id="ARBA00024062"/>
    </source>
</evidence>
<dbReference type="SUPFAM" id="SSF51445">
    <property type="entry name" value="(Trans)glycosidases"/>
    <property type="match status" value="2"/>
</dbReference>
<evidence type="ECO:0000256" key="4">
    <source>
        <dbReference type="ARBA" id="ARBA00022837"/>
    </source>
</evidence>
<dbReference type="Gene3D" id="3.20.20.80">
    <property type="entry name" value="Glycosidases"/>
    <property type="match status" value="2"/>
</dbReference>
<dbReference type="Pfam" id="PF03714">
    <property type="entry name" value="PUD"/>
    <property type="match status" value="4"/>
</dbReference>
<dbReference type="Pfam" id="PF02922">
    <property type="entry name" value="CBM_48"/>
    <property type="match status" value="1"/>
</dbReference>
<evidence type="ECO:0000259" key="12">
    <source>
        <dbReference type="SMART" id="SM00642"/>
    </source>
</evidence>
<dbReference type="InterPro" id="IPR014755">
    <property type="entry name" value="Cu-Rt/internalin_Ig-like"/>
</dbReference>
<keyword evidence="4" id="KW-0106">Calcium</keyword>
<dbReference type="InterPro" id="IPR013783">
    <property type="entry name" value="Ig-like_fold"/>
</dbReference>
<dbReference type="EMBL" id="QJJR01000001">
    <property type="protein sequence ID" value="PXW93162.1"/>
    <property type="molecule type" value="Genomic_DNA"/>
</dbReference>
<dbReference type="Gene3D" id="2.60.40.1110">
    <property type="match status" value="4"/>
</dbReference>
<evidence type="ECO:0000256" key="11">
    <source>
        <dbReference type="SAM" id="Phobius"/>
    </source>
</evidence>
<dbReference type="InterPro" id="IPR013780">
    <property type="entry name" value="Glyco_hydro_b"/>
</dbReference>
<dbReference type="Gene3D" id="2.60.40.1180">
    <property type="entry name" value="Golgi alpha-mannosidase II"/>
    <property type="match status" value="1"/>
</dbReference>
<dbReference type="CDD" id="cd10315">
    <property type="entry name" value="CBM41_pullulanase"/>
    <property type="match status" value="4"/>
</dbReference>
<dbReference type="GO" id="GO:0005975">
    <property type="term" value="P:carbohydrate metabolic process"/>
    <property type="evidence" value="ECO:0007669"/>
    <property type="project" value="InterPro"/>
</dbReference>
<dbReference type="CDD" id="cd11341">
    <property type="entry name" value="AmyAc_Pullulanase_LD-like"/>
    <property type="match status" value="1"/>
</dbReference>
<evidence type="ECO:0000256" key="10">
    <source>
        <dbReference type="SAM" id="MobiDB-lite"/>
    </source>
</evidence>
<dbReference type="InterPro" id="IPR011838">
    <property type="entry name" value="Pullulan_Gpos"/>
</dbReference>
<dbReference type="EC" id="3.2.1.41" evidence="7"/>
<dbReference type="InterPro" id="IPR040806">
    <property type="entry name" value="SpuA_C"/>
</dbReference>
<keyword evidence="11" id="KW-0812">Transmembrane</keyword>
<keyword evidence="11" id="KW-1133">Transmembrane helix</keyword>
<dbReference type="GO" id="GO:0051060">
    <property type="term" value="F:pullulanase activity"/>
    <property type="evidence" value="ECO:0007669"/>
    <property type="project" value="UniProtKB-EC"/>
</dbReference>
<dbReference type="InterPro" id="IPR006047">
    <property type="entry name" value="GH13_cat_dom"/>
</dbReference>
<feature type="compositionally biased region" description="Acidic residues" evidence="10">
    <location>
        <begin position="1900"/>
        <end position="1920"/>
    </location>
</feature>
<dbReference type="CDD" id="cd02860">
    <property type="entry name" value="E_set_Pullulanase"/>
    <property type="match status" value="1"/>
</dbReference>
<dbReference type="InterPro" id="IPR014756">
    <property type="entry name" value="Ig_E-set"/>
</dbReference>
<proteinExistence type="inferred from homology"/>
<dbReference type="GO" id="GO:0030246">
    <property type="term" value="F:carbohydrate binding"/>
    <property type="evidence" value="ECO:0007669"/>
    <property type="project" value="InterPro"/>
</dbReference>
<dbReference type="Gene3D" id="3.90.400.10">
    <property type="entry name" value="Oligo-1,6-glucosidase, Domain 2"/>
    <property type="match status" value="1"/>
</dbReference>
<evidence type="ECO:0000313" key="14">
    <source>
        <dbReference type="Proteomes" id="UP000247922"/>
    </source>
</evidence>
<dbReference type="SMART" id="SM00642">
    <property type="entry name" value="Aamy"/>
    <property type="match status" value="2"/>
</dbReference>
<evidence type="ECO:0000256" key="5">
    <source>
        <dbReference type="ARBA" id="ARBA00023295"/>
    </source>
</evidence>
<dbReference type="Gene3D" id="2.60.40.1220">
    <property type="match status" value="1"/>
</dbReference>
<evidence type="ECO:0000313" key="13">
    <source>
        <dbReference type="EMBL" id="PXW93162.1"/>
    </source>
</evidence>
<feature type="transmembrane region" description="Helical" evidence="11">
    <location>
        <begin position="2147"/>
        <end position="2168"/>
    </location>
</feature>
<evidence type="ECO:0000256" key="2">
    <source>
        <dbReference type="ARBA" id="ARBA00022729"/>
    </source>
</evidence>
<dbReference type="InterPro" id="IPR017853">
    <property type="entry name" value="GH"/>
</dbReference>
<feature type="compositionally biased region" description="Acidic residues" evidence="10">
    <location>
        <begin position="2112"/>
        <end position="2121"/>
    </location>
</feature>
<comment type="caution">
    <text evidence="13">The sequence shown here is derived from an EMBL/GenBank/DDBJ whole genome shotgun (WGS) entry which is preliminary data.</text>
</comment>
<comment type="similarity">
    <text evidence="1">Belongs to the glycosyl hydrolase 13 family.</text>
</comment>
<dbReference type="InterPro" id="IPR013784">
    <property type="entry name" value="Carb-bd-like_fold"/>
</dbReference>
<evidence type="ECO:0000256" key="8">
    <source>
        <dbReference type="ARBA" id="ARBA00029618"/>
    </source>
</evidence>
<evidence type="ECO:0000256" key="6">
    <source>
        <dbReference type="ARBA" id="ARBA00023965"/>
    </source>
</evidence>
<dbReference type="InterPro" id="IPR004193">
    <property type="entry name" value="Glyco_hydro_13_N"/>
</dbReference>
<keyword evidence="14" id="KW-1185">Reference proteome</keyword>
<reference evidence="13 14" key="1">
    <citation type="submission" date="2018-05" db="EMBL/GenBank/DDBJ databases">
        <title>Genomic Encyclopedia of Type Strains, Phase IV (KMG-IV): sequencing the most valuable type-strain genomes for metagenomic binning, comparative biology and taxonomic classification.</title>
        <authorList>
            <person name="Goeker M."/>
        </authorList>
    </citation>
    <scope>NUCLEOTIDE SEQUENCE [LARGE SCALE GENOMIC DNA]</scope>
    <source>
        <strain evidence="13 14">DSM 22440</strain>
    </source>
</reference>
<name>A0A2V3WVN7_9BACI</name>
<keyword evidence="2" id="KW-0732">Signal</keyword>
<dbReference type="PANTHER" id="PTHR43002">
    <property type="entry name" value="GLYCOGEN DEBRANCHING ENZYME"/>
    <property type="match status" value="1"/>
</dbReference>
<keyword evidence="3" id="KW-0378">Hydrolase</keyword>
<dbReference type="InterPro" id="IPR005323">
    <property type="entry name" value="CBM41_pullulanase"/>
</dbReference>
<dbReference type="Gene3D" id="2.60.40.10">
    <property type="entry name" value="Immunoglobulins"/>
    <property type="match status" value="1"/>
</dbReference>
<dbReference type="Pfam" id="PF00128">
    <property type="entry name" value="Alpha-amylase"/>
    <property type="match status" value="3"/>
</dbReference>
<keyword evidence="11" id="KW-0472">Membrane</keyword>
<sequence>MNQLKRIKPLVSLLMVWALLISTILTALPLSVVAETGSDAPPAIEENHLRIHYEHTGTTDEQLYLWSWGDVVENNEGDWPLGNAFKVSDDASYNMYTDIELKSEANEIGVQVVKAASENEKVVDDTTIEIIAPEMNEVWISAEGDVSLYQPVDFAEPTVRIYYQETEAAYTDPGLWFWGDVVTEPTEWAEDAYAFNEGTSSKYGNYIDIKLTDGPASIGMLIVDKALADGEENHQQSDNINFDDLENHQQIFLQEGHLEAYTNPYYISSEEETEPLPEETPGEAEITATAAVSRAFNYDEHAILSVLIDNQSALTIQSIRADVSALGGTSALEISPELNEVVLSVQEGIATGEKDIPITIVDSAGGTYTTTATAEITEKTEASRDWDESIIYFMLTDRFFDGDETNNNPYDLAYNQADNPRGTYQGGDFEGVTAKLDYLDELGVNTIWVTPIVENVGHDVEALSDNGSYYAYHGYWAENFETLNPHLGTLAEFHTLIDEAAARDIDIMVDVVLNHAGYGMNADLTEGMPEGHPTAEDLARFDGMLREDSGSGDLKMSLSGLPDFVTEDQQVREDLVEWQSAWLEKSTTANGNRIASYRVDTVKHVDQTTWQLFKNELVKLDPSFKLIGEHWGANYQEDGGHFNDGTMDSLLDFGFKTYAEGFVNGHLSANETILIERNASLTNTYTLGQFLGSHDENGFLYEIDNDVDKYKVAASLQLTAKGQPVIYYGEEIGQTGENNWPVYDNRYDFDWEAVESSDIHDHYQTVLSFRNEFSKVLAKGNRETVVVNDELGHLISKRSHNGTSVYLGFNVTDQPQEISLNTSTEEVIVTDHYSGDVFSATATDEGAAVTVTIPAMADGGTVLLSTEGGELLSVTDTPIDEEVNENEVTPVEKGYFRLHFRQLDRFDLSSSGLWIWEDVATSSENWPLGAINLEEAAVQTEFGHYIDVEIKEDASQIGFLINNASGDNLTGDQFVDVLSPDMNEAWITEDFDVYPYQPVNLDGKVRINYHREDGDYQGWALWTWGDVVEPTDGWPDGAHDFVSGDYGVFYDLPLIEDASQINFLTLNKESGNQSSDMSFGELEQSQIFIRDGDVNVYTNPYFVTEEGLTNADFTALDTIELSYSLVGDWTKDDLIEAIEVTTKEGDLVSISDLTIKKETNKISLHGDFKIDDAPYTVTHLGREQAAKAGWRLKDSLYGYDGDLGLTALSNGEATIKVWSPSADDVALVLYDKDNPEVMIDKFKMQRTDQGVYAITLTDEVTGIENHEGYFYHFEVTRGEETVLAIDPYARSMAQWSSEVAVDSVGKAAIVDPSTIGPTLDYADIDGFEHREDAIIYEVHVRDFTSDPSIEAELNAQFGTFSAFREKLDYIESLGVTHVQLLPVMSYYFSNEFANDQRLLEYSSTDNNYNWGYDPHSYFSLTGMYSEDPSDPAKRIEEFKALIADIHSRGMGVILDVVYNHTARVEIFEDLEPNYYHFMDEELEAKTSFGGGRLGTTHKMSRRILVDSITYWVEQFKVDGFRFDMMGDHDAASIQMAYDKAKQLNPNILMIGEGWRTFAGDDDDPNVQPADQDWMKDTNSVGSFSDEFRNELKSGFGSEGQPRFLTGGARNVEQIFNNLTANPGNFTATHPGDVVPYIAAHDNLTLHDVIAQSIKKDPKDYEEEIHQRIRLGNLMVLISQGTPFIHAGQEFGRTKQFKDPDFINEVEVAPYKSTFMTDASGEPFEFPYFIHDSYDSTDVINNIEWDKATNREAYPVHTMTQRYTSGLIHLRRSTDAFRKATMAEIESDVKMINAPEINTTDLVVAYQATDSKGDTYHVFINADSKARALTVETNYLAGDVLVDGQQAGTDVIEAPVGVSVTENTVTLAPLTAFVVRINADPSSQPDEDHAEEPPNTSPVIPDEEETTEIDDDNLDVDEETDGTIVDGNDKTDLSIKPDLFEKLTDKAQLKMRGKANTFSMNFPLSNVLKRAKDQNQTIRAIVKQIAKAEAPKKKGVEPLSDAYDLSIFIGDHYVDEAFETPVELRFTVNSEAVTDQGDIRLVYINNDGEFIYYPIDRYNAETGEVIAFVTHFSQYMIAMVNDAVVDAPPVERPDSEPVEGETSDTPSQSTEDTSVDTEEGVVESEVAPVLEDETTSTDDTLPDTAHSFYRNILVGLLLIVVAAVGIIGTRRKESK</sequence>
<protein>
    <recommendedName>
        <fullName evidence="7">pullulanase</fullName>
        <ecNumber evidence="7">3.2.1.41</ecNumber>
    </recommendedName>
    <alternativeName>
        <fullName evidence="8">Alpha-dextrin endo-1,6-alpha-glucosidase</fullName>
    </alternativeName>
    <alternativeName>
        <fullName evidence="9">Pullulan 6-glucanohydrolase</fullName>
    </alternativeName>
</protein>
<dbReference type="NCBIfam" id="TIGR02102">
    <property type="entry name" value="pullulan_Gpos"/>
    <property type="match status" value="1"/>
</dbReference>
<organism evidence="13 14">
    <name type="scientific">Streptohalobacillus salinus</name>
    <dbReference type="NCBI Taxonomy" id="621096"/>
    <lineage>
        <taxon>Bacteria</taxon>
        <taxon>Bacillati</taxon>
        <taxon>Bacillota</taxon>
        <taxon>Bacilli</taxon>
        <taxon>Bacillales</taxon>
        <taxon>Bacillaceae</taxon>
        <taxon>Streptohalobacillus</taxon>
    </lineage>
</organism>
<keyword evidence="5" id="KW-0326">Glycosidase</keyword>